<dbReference type="Gene3D" id="3.30.750.140">
    <property type="match status" value="1"/>
</dbReference>
<dbReference type="Pfam" id="PF02120">
    <property type="entry name" value="Flg_hook"/>
    <property type="match status" value="1"/>
</dbReference>
<evidence type="ECO:0000259" key="2">
    <source>
        <dbReference type="Pfam" id="PF02120"/>
    </source>
</evidence>
<proteinExistence type="predicted"/>
<feature type="domain" description="Flagellar hook-length control protein-like C-terminal" evidence="2">
    <location>
        <begin position="358"/>
        <end position="430"/>
    </location>
</feature>
<dbReference type="OrthoDB" id="6104403at2"/>
<name>A0A1A8TJ28_9GAMM</name>
<protein>
    <submittedName>
        <fullName evidence="3">Flagellar hook-length control protein FliK</fullName>
    </submittedName>
</protein>
<dbReference type="InterPro" id="IPR038610">
    <property type="entry name" value="FliK-like_C_sf"/>
</dbReference>
<organism evidence="3 4">
    <name type="scientific">Marinomonas spartinae</name>
    <dbReference type="NCBI Taxonomy" id="1792290"/>
    <lineage>
        <taxon>Bacteria</taxon>
        <taxon>Pseudomonadati</taxon>
        <taxon>Pseudomonadota</taxon>
        <taxon>Gammaproteobacteria</taxon>
        <taxon>Oceanospirillales</taxon>
        <taxon>Oceanospirillaceae</taxon>
        <taxon>Marinomonas</taxon>
    </lineage>
</organism>
<dbReference type="AlphaFoldDB" id="A0A1A8TJ28"/>
<dbReference type="STRING" id="1792290.MSP8886_02558"/>
<reference evidence="3 4" key="1">
    <citation type="submission" date="2016-06" db="EMBL/GenBank/DDBJ databases">
        <authorList>
            <person name="Kjaerup R.B."/>
            <person name="Dalgaard T.S."/>
            <person name="Juul-Madsen H.R."/>
        </authorList>
    </citation>
    <scope>NUCLEOTIDE SEQUENCE [LARGE SCALE GENOMIC DNA]</scope>
    <source>
        <strain evidence="3 4">CECT 8886</strain>
    </source>
</reference>
<keyword evidence="3" id="KW-0969">Cilium</keyword>
<evidence type="ECO:0000313" key="3">
    <source>
        <dbReference type="EMBL" id="SBS32810.1"/>
    </source>
</evidence>
<gene>
    <name evidence="3" type="ORF">MSP8886_02558</name>
</gene>
<evidence type="ECO:0000256" key="1">
    <source>
        <dbReference type="SAM" id="MobiDB-lite"/>
    </source>
</evidence>
<keyword evidence="4" id="KW-1185">Reference proteome</keyword>
<keyword evidence="3" id="KW-0966">Cell projection</keyword>
<feature type="region of interest" description="Disordered" evidence="1">
    <location>
        <begin position="1"/>
        <end position="20"/>
    </location>
</feature>
<dbReference type="Proteomes" id="UP000092544">
    <property type="component" value="Unassembled WGS sequence"/>
</dbReference>
<keyword evidence="3" id="KW-0282">Flagellum</keyword>
<dbReference type="RefSeq" id="WP_067016968.1">
    <property type="nucleotide sequence ID" value="NZ_FLOB01000005.1"/>
</dbReference>
<accession>A0A1A8TJ28</accession>
<dbReference type="InterPro" id="IPR021136">
    <property type="entry name" value="Flagellar_hook_control-like_C"/>
</dbReference>
<sequence length="450" mass="50093">MLPTIKGSNTQTANQPNAQPMAQKQIGLISKLNSEIKLIESMSMIRLTGSEKIIFQGKPAQLLQATTQQNTTFNLINTGKPITISGNENTQIRLNGAHQASLTLPQSAAATNLALASRVVNLTVLSASVQTNTNGQAQYSAQVSDGQNHFMITTQTALKKGDVLRVFMDNKNQLQVLPSNNRQTSSLSIEALKQSLPKQLSASEMAQLLKQLQSIQHTTTPLPPKVQQALTQLIQNLPNIDTLTQSPSAMKQALQTSGQFSESLLKNNHPLAAADLKLNLSRLNTTHQETSSLKPFPTDQIANAIERISTNQLRHFADSNQPYAQMFPMHIDLPIKEGQQNHLVQLDIDQDASTKELPKEERRWLVKLKFDFEETGRFDTRLSIQGNKVGIVFAAEQKTTQTAIRQHMEELKQKLREKDIEVERLDVFQGKLKEDPPVKPKHTTLIDERT</sequence>
<dbReference type="EMBL" id="FLOB01000005">
    <property type="protein sequence ID" value="SBS32810.1"/>
    <property type="molecule type" value="Genomic_DNA"/>
</dbReference>
<evidence type="ECO:0000313" key="4">
    <source>
        <dbReference type="Proteomes" id="UP000092544"/>
    </source>
</evidence>